<dbReference type="PaxDb" id="7159-AAEL014565-PA"/>
<protein>
    <submittedName>
        <fullName evidence="1">AAEL014565-PA</fullName>
    </submittedName>
</protein>
<feature type="non-terminal residue" evidence="1">
    <location>
        <position position="60"/>
    </location>
</feature>
<accession>Q1DH66</accession>
<organism evidence="1 2">
    <name type="scientific">Aedes aegypti</name>
    <name type="common">Yellowfever mosquito</name>
    <name type="synonym">Culex aegypti</name>
    <dbReference type="NCBI Taxonomy" id="7159"/>
    <lineage>
        <taxon>Eukaryota</taxon>
        <taxon>Metazoa</taxon>
        <taxon>Ecdysozoa</taxon>
        <taxon>Arthropoda</taxon>
        <taxon>Hexapoda</taxon>
        <taxon>Insecta</taxon>
        <taxon>Pterygota</taxon>
        <taxon>Neoptera</taxon>
        <taxon>Endopterygota</taxon>
        <taxon>Diptera</taxon>
        <taxon>Nematocera</taxon>
        <taxon>Culicoidea</taxon>
        <taxon>Culicidae</taxon>
        <taxon>Culicinae</taxon>
        <taxon>Aedini</taxon>
        <taxon>Aedes</taxon>
        <taxon>Stegomyia</taxon>
    </lineage>
</organism>
<gene>
    <name evidence="1" type="ORF">AaeL_AAEL014565</name>
</gene>
<reference evidence="1" key="3">
    <citation type="submission" date="2012-09" db="EMBL/GenBank/DDBJ databases">
        <authorList>
            <consortium name="VectorBase"/>
        </authorList>
    </citation>
    <scope>NUCLEOTIDE SEQUENCE</scope>
    <source>
        <strain evidence="1">Liverpool</strain>
    </source>
</reference>
<dbReference type="HOGENOM" id="CLU_2943709_0_0_1"/>
<sequence>LYRSVIRFRCISNQKVASVVSIQYSSGSKSRHAPIRKISALGYWNGIVEWSSTRPIMVYL</sequence>
<evidence type="ECO:0000313" key="2">
    <source>
        <dbReference type="Proteomes" id="UP000682892"/>
    </source>
</evidence>
<proteinExistence type="predicted"/>
<name>Q1DH66_AEDAE</name>
<dbReference type="Proteomes" id="UP000682892">
    <property type="component" value="Chromosome 2"/>
</dbReference>
<dbReference type="AlphaFoldDB" id="Q1DH66"/>
<dbReference type="EMBL" id="CH899796">
    <property type="protein sequence ID" value="EAT32500.1"/>
    <property type="molecule type" value="Genomic_DNA"/>
</dbReference>
<evidence type="ECO:0000313" key="1">
    <source>
        <dbReference type="EMBL" id="EAT32500.1"/>
    </source>
</evidence>
<reference evidence="1" key="2">
    <citation type="journal article" date="2007" name="Science">
        <title>Genome sequence of Aedes aegypti, a major arbovirus vector.</title>
        <authorList>
            <person name="Nene V."/>
            <person name="Wortman J.R."/>
            <person name="Lawson D."/>
            <person name="Haas B."/>
            <person name="Kodira C."/>
            <person name="Tu Z.J."/>
            <person name="Loftus B."/>
            <person name="Xi Z."/>
            <person name="Megy K."/>
            <person name="Grabherr M."/>
            <person name="Ren Q."/>
            <person name="Zdobnov E.M."/>
            <person name="Lobo N.F."/>
            <person name="Campbell K.S."/>
            <person name="Brown S.E."/>
            <person name="Bonaldo M.F."/>
            <person name="Zhu J."/>
            <person name="Sinkins S.P."/>
            <person name="Hogenkamp D.G."/>
            <person name="Amedeo P."/>
            <person name="Arensburger P."/>
            <person name="Atkinson P.W."/>
            <person name="Bidwell S."/>
            <person name="Biedler J."/>
            <person name="Birney E."/>
            <person name="Bruggner R.V."/>
            <person name="Costas J."/>
            <person name="Coy M.R."/>
            <person name="Crabtree J."/>
            <person name="Crawford M."/>
            <person name="Debruyn B."/>
            <person name="Decaprio D."/>
            <person name="Eiglmeier K."/>
            <person name="Eisenstadt E."/>
            <person name="El-Dorry H."/>
            <person name="Gelbart W.M."/>
            <person name="Gomes S.L."/>
            <person name="Hammond M."/>
            <person name="Hannick L.I."/>
            <person name="Hogan J.R."/>
            <person name="Holmes M.H."/>
            <person name="Jaffe D."/>
            <person name="Johnston J.S."/>
            <person name="Kennedy R.C."/>
            <person name="Koo H."/>
            <person name="Kravitz S."/>
            <person name="Kriventseva E.V."/>
            <person name="Kulp D."/>
            <person name="Labutti K."/>
            <person name="Lee E."/>
            <person name="Li S."/>
            <person name="Lovin D.D."/>
            <person name="Mao C."/>
            <person name="Mauceli E."/>
            <person name="Menck C.F."/>
            <person name="Miller J.R."/>
            <person name="Montgomery P."/>
            <person name="Mori A."/>
            <person name="Nascimento A.L."/>
            <person name="Naveira H.F."/>
            <person name="Nusbaum C."/>
            <person name="O'leary S."/>
            <person name="Orvis J."/>
            <person name="Pertea M."/>
            <person name="Quesneville H."/>
            <person name="Reidenbach K.R."/>
            <person name="Rogers Y.H."/>
            <person name="Roth C.W."/>
            <person name="Schneider J.R."/>
            <person name="Schatz M."/>
            <person name="Shumway M."/>
            <person name="Stanke M."/>
            <person name="Stinson E.O."/>
            <person name="Tubio J.M."/>
            <person name="Vanzee J.P."/>
            <person name="Verjovski-Almeida S."/>
            <person name="Werner D."/>
            <person name="White O."/>
            <person name="Wyder S."/>
            <person name="Zeng Q."/>
            <person name="Zhao Q."/>
            <person name="Zhao Y."/>
            <person name="Hill C.A."/>
            <person name="Raikhel A.S."/>
            <person name="Soares M.B."/>
            <person name="Knudson D.L."/>
            <person name="Lee N.H."/>
            <person name="Galagan J."/>
            <person name="Salzberg S.L."/>
            <person name="Paulsen I.T."/>
            <person name="Dimopoulos G."/>
            <person name="Collins F.H."/>
            <person name="Birren B."/>
            <person name="Fraser-Liggett C.M."/>
            <person name="Severson D.W."/>
        </authorList>
    </citation>
    <scope>NUCLEOTIDE SEQUENCE [LARGE SCALE GENOMIC DNA]</scope>
    <source>
        <strain evidence="1">Liverpool</strain>
    </source>
</reference>
<reference evidence="1" key="1">
    <citation type="submission" date="2005-10" db="EMBL/GenBank/DDBJ databases">
        <authorList>
            <person name="Loftus B.J."/>
            <person name="Nene V.M."/>
            <person name="Hannick L.I."/>
            <person name="Bidwell S."/>
            <person name="Haas B."/>
            <person name="Amedeo P."/>
            <person name="Orvis J."/>
            <person name="Wortman J.R."/>
            <person name="White O.R."/>
            <person name="Salzberg S."/>
            <person name="Shumway M."/>
            <person name="Koo H."/>
            <person name="Zhao Y."/>
            <person name="Holmes M."/>
            <person name="Miller J."/>
            <person name="Schatz M."/>
            <person name="Pop M."/>
            <person name="Pai G."/>
            <person name="Utterback T."/>
            <person name="Rogers Y.-H."/>
            <person name="Kravitz S."/>
            <person name="Fraser C.M."/>
        </authorList>
    </citation>
    <scope>NUCLEOTIDE SEQUENCE</scope>
    <source>
        <strain evidence="1">Liverpool</strain>
    </source>
</reference>